<organism evidence="1 2">
    <name type="scientific">Phaseolus angularis</name>
    <name type="common">Azuki bean</name>
    <name type="synonym">Vigna angularis</name>
    <dbReference type="NCBI Taxonomy" id="3914"/>
    <lineage>
        <taxon>Eukaryota</taxon>
        <taxon>Viridiplantae</taxon>
        <taxon>Streptophyta</taxon>
        <taxon>Embryophyta</taxon>
        <taxon>Tracheophyta</taxon>
        <taxon>Spermatophyta</taxon>
        <taxon>Magnoliopsida</taxon>
        <taxon>eudicotyledons</taxon>
        <taxon>Gunneridae</taxon>
        <taxon>Pentapetalae</taxon>
        <taxon>rosids</taxon>
        <taxon>fabids</taxon>
        <taxon>Fabales</taxon>
        <taxon>Fabaceae</taxon>
        <taxon>Papilionoideae</taxon>
        <taxon>50 kb inversion clade</taxon>
        <taxon>NPAAA clade</taxon>
        <taxon>indigoferoid/millettioid clade</taxon>
        <taxon>Phaseoleae</taxon>
        <taxon>Vigna</taxon>
    </lineage>
</organism>
<dbReference type="EMBL" id="CM003373">
    <property type="protein sequence ID" value="KOM38416.1"/>
    <property type="molecule type" value="Genomic_DNA"/>
</dbReference>
<protein>
    <submittedName>
        <fullName evidence="1">Uncharacterized protein</fullName>
    </submittedName>
</protein>
<reference evidence="2" key="1">
    <citation type="journal article" date="2015" name="Proc. Natl. Acad. Sci. U.S.A.">
        <title>Genome sequencing of adzuki bean (Vigna angularis) provides insight into high starch and low fat accumulation and domestication.</title>
        <authorList>
            <person name="Yang K."/>
            <person name="Tian Z."/>
            <person name="Chen C."/>
            <person name="Luo L."/>
            <person name="Zhao B."/>
            <person name="Wang Z."/>
            <person name="Yu L."/>
            <person name="Li Y."/>
            <person name="Sun Y."/>
            <person name="Li W."/>
            <person name="Chen Y."/>
            <person name="Li Y."/>
            <person name="Zhang Y."/>
            <person name="Ai D."/>
            <person name="Zhao J."/>
            <person name="Shang C."/>
            <person name="Ma Y."/>
            <person name="Wu B."/>
            <person name="Wang M."/>
            <person name="Gao L."/>
            <person name="Sun D."/>
            <person name="Zhang P."/>
            <person name="Guo F."/>
            <person name="Wang W."/>
            <person name="Li Y."/>
            <person name="Wang J."/>
            <person name="Varshney R.K."/>
            <person name="Wang J."/>
            <person name="Ling H.Q."/>
            <person name="Wan P."/>
        </authorList>
    </citation>
    <scope>NUCLEOTIDE SEQUENCE</scope>
    <source>
        <strain evidence="2">cv. Jingnong 6</strain>
    </source>
</reference>
<dbReference type="AlphaFoldDB" id="A0A0L9U6L8"/>
<proteinExistence type="predicted"/>
<name>A0A0L9U6L8_PHAAN</name>
<accession>A0A0L9U6L8</accession>
<dbReference type="Gramene" id="KOM38416">
    <property type="protein sequence ID" value="KOM38416"/>
    <property type="gene ID" value="LR48_Vigan03g179800"/>
</dbReference>
<evidence type="ECO:0000313" key="1">
    <source>
        <dbReference type="EMBL" id="KOM38416.1"/>
    </source>
</evidence>
<gene>
    <name evidence="1" type="ORF">LR48_Vigan03g179800</name>
</gene>
<evidence type="ECO:0000313" key="2">
    <source>
        <dbReference type="Proteomes" id="UP000053144"/>
    </source>
</evidence>
<sequence length="147" mass="16985">MLEVEKEARYHDFKENDGVTVFIQQSWQHLIQAWLQAESTYSSLVACQQPPHLYKHIQDEEALTAAAYSNKEEVSAWRKWAAWEKKTSRGLDSGEKGWKFQQGAGQLAGQLAGQYKKGRSRQYQVLRFSTIGSNFICCNIFQFDLIF</sequence>
<dbReference type="Proteomes" id="UP000053144">
    <property type="component" value="Chromosome 3"/>
</dbReference>